<dbReference type="EMBL" id="JAMZIH010005952">
    <property type="protein sequence ID" value="KAJ1674453.1"/>
    <property type="molecule type" value="Genomic_DNA"/>
</dbReference>
<evidence type="ECO:0000313" key="2">
    <source>
        <dbReference type="Proteomes" id="UP001145114"/>
    </source>
</evidence>
<reference evidence="1" key="1">
    <citation type="submission" date="2022-06" db="EMBL/GenBank/DDBJ databases">
        <title>Phylogenomic reconstructions and comparative analyses of Kickxellomycotina fungi.</title>
        <authorList>
            <person name="Reynolds N.K."/>
            <person name="Stajich J.E."/>
            <person name="Barry K."/>
            <person name="Grigoriev I.V."/>
            <person name="Crous P."/>
            <person name="Smith M.E."/>
        </authorList>
    </citation>
    <scope>NUCLEOTIDE SEQUENCE</scope>
    <source>
        <strain evidence="1">RSA 2271</strain>
    </source>
</reference>
<evidence type="ECO:0000313" key="1">
    <source>
        <dbReference type="EMBL" id="KAJ1674453.1"/>
    </source>
</evidence>
<name>A0ACC1HH70_9FUNG</name>
<comment type="caution">
    <text evidence="1">The sequence shown here is derived from an EMBL/GenBank/DDBJ whole genome shotgun (WGS) entry which is preliminary data.</text>
</comment>
<feature type="non-terminal residue" evidence="1">
    <location>
        <position position="368"/>
    </location>
</feature>
<keyword evidence="2" id="KW-1185">Reference proteome</keyword>
<sequence length="368" mass="38990">MNNHAQPSSSLGAGPSSSSSSSGDTRQGGDNPNGKEPEKKKKRLTQACDHCRRKKIRCDGIRPSCKNCLRQSMLCTYMPSNRKRGRNVPKGPADRSYSTLGYSSGINNLPYGRPNGISGIHSQRPNSTQRPTIPAALSSSSIPSLHMKVDPGFGQHREELQLDPAKAANMQNFTGSYYLPFNTFQLQSMPILPPNLGAPSSFNQTNNARNTASAGTSSSSSGNSGGGTISNSMQPPNPGGHASTINANVNSSSSTSTLAGKMQQQRQISHSSQVAHNQFGIQQNHQHDHAKLVARSISNLFGSPNGAVDQSSSQVTIPNLPIFPLPTQQPAQSGEHGGSSSSSTQPPKQDGPQPFISDLIASQPPQVM</sequence>
<dbReference type="Proteomes" id="UP001145114">
    <property type="component" value="Unassembled WGS sequence"/>
</dbReference>
<organism evidence="1 2">
    <name type="scientific">Spiromyces aspiralis</name>
    <dbReference type="NCBI Taxonomy" id="68401"/>
    <lineage>
        <taxon>Eukaryota</taxon>
        <taxon>Fungi</taxon>
        <taxon>Fungi incertae sedis</taxon>
        <taxon>Zoopagomycota</taxon>
        <taxon>Kickxellomycotina</taxon>
        <taxon>Kickxellomycetes</taxon>
        <taxon>Kickxellales</taxon>
        <taxon>Kickxellaceae</taxon>
        <taxon>Spiromyces</taxon>
    </lineage>
</organism>
<protein>
    <submittedName>
        <fullName evidence="1">Uncharacterized protein</fullName>
    </submittedName>
</protein>
<gene>
    <name evidence="1" type="ORF">EV182_003242</name>
</gene>
<proteinExistence type="predicted"/>
<accession>A0ACC1HH70</accession>